<evidence type="ECO:0000313" key="1">
    <source>
        <dbReference type="EMBL" id="GAK57130.1"/>
    </source>
</evidence>
<keyword evidence="2" id="KW-1185">Reference proteome</keyword>
<protein>
    <submittedName>
        <fullName evidence="1">Uncharacterized protein</fullName>
    </submittedName>
</protein>
<accession>A0A081BXS5</accession>
<gene>
    <name evidence="1" type="ORF">U27_04095</name>
</gene>
<dbReference type="HOGENOM" id="CLU_1966218_0_0_0"/>
<evidence type="ECO:0000313" key="2">
    <source>
        <dbReference type="Proteomes" id="UP000030661"/>
    </source>
</evidence>
<dbReference type="AlphaFoldDB" id="A0A081BXS5"/>
<name>A0A081BXS5_VECG1</name>
<sequence length="127" mass="14708">MSGLTISIVHYNNLEKYKDFRFDAEFFKPEYLALETILQRSNYTLFGDVVKEIRCGPFGSTLLADTYLKDGVIVARPFNIKQFTLERDNRFISTKGIVSTRILDSMCIDTSDYGQIFKNHFVQNQTN</sequence>
<dbReference type="EMBL" id="DF820465">
    <property type="protein sequence ID" value="GAK57130.1"/>
    <property type="molecule type" value="Genomic_DNA"/>
</dbReference>
<dbReference type="Proteomes" id="UP000030661">
    <property type="component" value="Unassembled WGS sequence"/>
</dbReference>
<organism evidence="1">
    <name type="scientific">Vecturithrix granuli</name>
    <dbReference type="NCBI Taxonomy" id="1499967"/>
    <lineage>
        <taxon>Bacteria</taxon>
        <taxon>Candidatus Moduliflexota</taxon>
        <taxon>Candidatus Vecturitrichia</taxon>
        <taxon>Candidatus Vecturitrichales</taxon>
        <taxon>Candidatus Vecturitrichaceae</taxon>
        <taxon>Candidatus Vecturithrix</taxon>
    </lineage>
</organism>
<reference evidence="1" key="1">
    <citation type="journal article" date="2015" name="PeerJ">
        <title>First genomic representation of candidate bacterial phylum KSB3 points to enhanced environmental sensing as a trigger of wastewater bulking.</title>
        <authorList>
            <person name="Sekiguchi Y."/>
            <person name="Ohashi A."/>
            <person name="Parks D.H."/>
            <person name="Yamauchi T."/>
            <person name="Tyson G.W."/>
            <person name="Hugenholtz P."/>
        </authorList>
    </citation>
    <scope>NUCLEOTIDE SEQUENCE [LARGE SCALE GENOMIC DNA]</scope>
</reference>
<proteinExistence type="predicted"/>